<dbReference type="InterPro" id="IPR036249">
    <property type="entry name" value="Thioredoxin-like_sf"/>
</dbReference>
<dbReference type="Pfam" id="PF05768">
    <property type="entry name" value="Glrx-like"/>
    <property type="match status" value="1"/>
</dbReference>
<dbReference type="Proteomes" id="UP000245639">
    <property type="component" value="Unassembled WGS sequence"/>
</dbReference>
<keyword evidence="3" id="KW-1185">Reference proteome</keyword>
<gene>
    <name evidence="2" type="ORF">C8D89_105158</name>
</gene>
<evidence type="ECO:0000313" key="3">
    <source>
        <dbReference type="Proteomes" id="UP000245639"/>
    </source>
</evidence>
<feature type="compositionally biased region" description="Gly residues" evidence="1">
    <location>
        <begin position="16"/>
        <end position="30"/>
    </location>
</feature>
<protein>
    <submittedName>
        <fullName evidence="2">Glutaredoxin-like protein DUF836</fullName>
    </submittedName>
</protein>
<dbReference type="RefSeq" id="WP_423716978.1">
    <property type="nucleotide sequence ID" value="NZ_QEKW01000005.1"/>
</dbReference>
<accession>A0A2U1FD28</accession>
<dbReference type="AlphaFoldDB" id="A0A2U1FD28"/>
<dbReference type="InterPro" id="IPR008554">
    <property type="entry name" value="Glutaredoxin-like"/>
</dbReference>
<dbReference type="EMBL" id="QEKW01000005">
    <property type="protein sequence ID" value="PVZ10082.1"/>
    <property type="molecule type" value="Genomic_DNA"/>
</dbReference>
<dbReference type="SUPFAM" id="SSF52833">
    <property type="entry name" value="Thioredoxin-like"/>
    <property type="match status" value="1"/>
</dbReference>
<comment type="caution">
    <text evidence="2">The sequence shown here is derived from an EMBL/GenBank/DDBJ whole genome shotgun (WGS) entry which is preliminary data.</text>
</comment>
<feature type="region of interest" description="Disordered" evidence="1">
    <location>
        <begin position="1"/>
        <end position="37"/>
    </location>
</feature>
<sequence length="122" mass="12979">MADERSDERATASVGGATGGRPGARPGGVSPGEPEQDPAARVLVLVRAHCRTCDRMEGVVREICGRLGEEHVVVDVDGPEVDPEWRAEYGDRIPVTLVDGVEVGSWRLEPADLVRALDGPTP</sequence>
<evidence type="ECO:0000256" key="1">
    <source>
        <dbReference type="SAM" id="MobiDB-lite"/>
    </source>
</evidence>
<evidence type="ECO:0000313" key="2">
    <source>
        <dbReference type="EMBL" id="PVZ10082.1"/>
    </source>
</evidence>
<organism evidence="2 3">
    <name type="scientific">Actinomycetospora cinnamomea</name>
    <dbReference type="NCBI Taxonomy" id="663609"/>
    <lineage>
        <taxon>Bacteria</taxon>
        <taxon>Bacillati</taxon>
        <taxon>Actinomycetota</taxon>
        <taxon>Actinomycetes</taxon>
        <taxon>Pseudonocardiales</taxon>
        <taxon>Pseudonocardiaceae</taxon>
        <taxon>Actinomycetospora</taxon>
    </lineage>
</organism>
<proteinExistence type="predicted"/>
<feature type="compositionally biased region" description="Basic and acidic residues" evidence="1">
    <location>
        <begin position="1"/>
        <end position="10"/>
    </location>
</feature>
<reference evidence="2 3" key="1">
    <citation type="submission" date="2018-04" db="EMBL/GenBank/DDBJ databases">
        <title>Genomic Encyclopedia of Type Strains, Phase IV (KMG-IV): sequencing the most valuable type-strain genomes for metagenomic binning, comparative biology and taxonomic classification.</title>
        <authorList>
            <person name="Goeker M."/>
        </authorList>
    </citation>
    <scope>NUCLEOTIDE SEQUENCE [LARGE SCALE GENOMIC DNA]</scope>
    <source>
        <strain evidence="2 3">DSM 45771</strain>
    </source>
</reference>
<dbReference type="Gene3D" id="3.40.30.10">
    <property type="entry name" value="Glutaredoxin"/>
    <property type="match status" value="1"/>
</dbReference>
<name>A0A2U1FD28_9PSEU</name>